<gene>
    <name evidence="2" type="ORF">GUJ93_ZPchr0011g28455</name>
</gene>
<evidence type="ECO:0000313" key="3">
    <source>
        <dbReference type="Proteomes" id="UP000729402"/>
    </source>
</evidence>
<proteinExistence type="predicted"/>
<dbReference type="EMBL" id="JAAALK010000081">
    <property type="protein sequence ID" value="KAG8089457.1"/>
    <property type="molecule type" value="Genomic_DNA"/>
</dbReference>
<dbReference type="AlphaFoldDB" id="A0A8J6BJX4"/>
<evidence type="ECO:0000313" key="2">
    <source>
        <dbReference type="EMBL" id="KAG8089457.1"/>
    </source>
</evidence>
<protein>
    <submittedName>
        <fullName evidence="2">Uncharacterized protein</fullName>
    </submittedName>
</protein>
<sequence length="72" mass="7532">MSDVPGYFVGRPANQEAKPDEKEKQSSAANTQIPGDYFVGRPPNQPAEPPAPARSSFIAKCCPCLAGGPAES</sequence>
<feature type="compositionally biased region" description="Pro residues" evidence="1">
    <location>
        <begin position="43"/>
        <end position="52"/>
    </location>
</feature>
<comment type="caution">
    <text evidence="2">The sequence shown here is derived from an EMBL/GenBank/DDBJ whole genome shotgun (WGS) entry which is preliminary data.</text>
</comment>
<organism evidence="2 3">
    <name type="scientific">Zizania palustris</name>
    <name type="common">Northern wild rice</name>
    <dbReference type="NCBI Taxonomy" id="103762"/>
    <lineage>
        <taxon>Eukaryota</taxon>
        <taxon>Viridiplantae</taxon>
        <taxon>Streptophyta</taxon>
        <taxon>Embryophyta</taxon>
        <taxon>Tracheophyta</taxon>
        <taxon>Spermatophyta</taxon>
        <taxon>Magnoliopsida</taxon>
        <taxon>Liliopsida</taxon>
        <taxon>Poales</taxon>
        <taxon>Poaceae</taxon>
        <taxon>BOP clade</taxon>
        <taxon>Oryzoideae</taxon>
        <taxon>Oryzeae</taxon>
        <taxon>Zizaniinae</taxon>
        <taxon>Zizania</taxon>
    </lineage>
</organism>
<name>A0A8J6BJX4_ZIZPA</name>
<dbReference type="OrthoDB" id="664120at2759"/>
<keyword evidence="3" id="KW-1185">Reference proteome</keyword>
<evidence type="ECO:0000256" key="1">
    <source>
        <dbReference type="SAM" id="MobiDB-lite"/>
    </source>
</evidence>
<dbReference type="Proteomes" id="UP000729402">
    <property type="component" value="Unassembled WGS sequence"/>
</dbReference>
<reference evidence="2" key="2">
    <citation type="submission" date="2021-02" db="EMBL/GenBank/DDBJ databases">
        <authorList>
            <person name="Kimball J.A."/>
            <person name="Haas M.W."/>
            <person name="Macchietto M."/>
            <person name="Kono T."/>
            <person name="Duquette J."/>
            <person name="Shao M."/>
        </authorList>
    </citation>
    <scope>NUCLEOTIDE SEQUENCE</scope>
    <source>
        <tissue evidence="2">Fresh leaf tissue</tissue>
    </source>
</reference>
<accession>A0A8J6BJX4</accession>
<feature type="region of interest" description="Disordered" evidence="1">
    <location>
        <begin position="1"/>
        <end position="55"/>
    </location>
</feature>
<reference evidence="2" key="1">
    <citation type="journal article" date="2021" name="bioRxiv">
        <title>Whole Genome Assembly and Annotation of Northern Wild Rice, Zizania palustris L., Supports a Whole Genome Duplication in the Zizania Genus.</title>
        <authorList>
            <person name="Haas M."/>
            <person name="Kono T."/>
            <person name="Macchietto M."/>
            <person name="Millas R."/>
            <person name="McGilp L."/>
            <person name="Shao M."/>
            <person name="Duquette J."/>
            <person name="Hirsch C.N."/>
            <person name="Kimball J."/>
        </authorList>
    </citation>
    <scope>NUCLEOTIDE SEQUENCE</scope>
    <source>
        <tissue evidence="2">Fresh leaf tissue</tissue>
    </source>
</reference>